<dbReference type="AlphaFoldDB" id="A0A449I1B2"/>
<feature type="transmembrane region" description="Helical" evidence="5">
    <location>
        <begin position="425"/>
        <end position="444"/>
    </location>
</feature>
<evidence type="ECO:0000256" key="5">
    <source>
        <dbReference type="SAM" id="Phobius"/>
    </source>
</evidence>
<proteinExistence type="predicted"/>
<evidence type="ECO:0000313" key="7">
    <source>
        <dbReference type="EMBL" id="VFB13196.1"/>
    </source>
</evidence>
<comment type="subcellular location">
    <subcellularLocation>
        <location evidence="1">Endomembrane system</location>
        <topology evidence="1">Multi-pass membrane protein</topology>
    </subcellularLocation>
</comment>
<feature type="transmembrane region" description="Helical" evidence="5">
    <location>
        <begin position="135"/>
        <end position="153"/>
    </location>
</feature>
<protein>
    <submittedName>
        <fullName evidence="7">Hexose phosphate transport protein</fullName>
    </submittedName>
</protein>
<feature type="transmembrane region" description="Helical" evidence="5">
    <location>
        <begin position="348"/>
        <end position="371"/>
    </location>
</feature>
<dbReference type="SUPFAM" id="SSF103473">
    <property type="entry name" value="MFS general substrate transporter"/>
    <property type="match status" value="1"/>
</dbReference>
<keyword evidence="4 5" id="KW-0472">Membrane</keyword>
<dbReference type="EMBL" id="CAACYH010000004">
    <property type="protein sequence ID" value="VFB13196.1"/>
    <property type="molecule type" value="Genomic_DNA"/>
</dbReference>
<dbReference type="Proteomes" id="UP000396835">
    <property type="component" value="Unassembled WGS sequence"/>
</dbReference>
<dbReference type="OrthoDB" id="9766638at2"/>
<feature type="transmembrane region" description="Helical" evidence="5">
    <location>
        <begin position="74"/>
        <end position="94"/>
    </location>
</feature>
<dbReference type="InterPro" id="IPR020846">
    <property type="entry name" value="MFS_dom"/>
</dbReference>
<feature type="domain" description="Major facilitator superfamily (MFS) profile" evidence="6">
    <location>
        <begin position="36"/>
        <end position="446"/>
    </location>
</feature>
<dbReference type="RefSeq" id="WP_131751658.1">
    <property type="nucleotide sequence ID" value="NZ_CAACYH010000004.1"/>
</dbReference>
<dbReference type="GO" id="GO:0061513">
    <property type="term" value="F:glucose 6-phosphate:phosphate antiporter activity"/>
    <property type="evidence" value="ECO:0007669"/>
    <property type="project" value="TreeGrafter"/>
</dbReference>
<keyword evidence="2 5" id="KW-0812">Transmembrane</keyword>
<accession>A0A449I1B2</accession>
<organism evidence="7 8">
    <name type="scientific">Prevotella heparinolytica</name>
    <dbReference type="NCBI Taxonomy" id="28113"/>
    <lineage>
        <taxon>Bacteria</taxon>
        <taxon>Pseudomonadati</taxon>
        <taxon>Bacteroidota</taxon>
        <taxon>Bacteroidia</taxon>
        <taxon>Bacteroidales</taxon>
        <taxon>Bacteroidaceae</taxon>
        <taxon>Bacteroides</taxon>
    </lineage>
</organism>
<keyword evidence="3 5" id="KW-1133">Transmembrane helix</keyword>
<evidence type="ECO:0000256" key="4">
    <source>
        <dbReference type="ARBA" id="ARBA00023136"/>
    </source>
</evidence>
<feature type="transmembrane region" description="Helical" evidence="5">
    <location>
        <begin position="190"/>
        <end position="210"/>
    </location>
</feature>
<feature type="transmembrane region" description="Helical" evidence="5">
    <location>
        <begin position="322"/>
        <end position="342"/>
    </location>
</feature>
<evidence type="ECO:0000256" key="3">
    <source>
        <dbReference type="ARBA" id="ARBA00022989"/>
    </source>
</evidence>
<dbReference type="Gene3D" id="1.20.1250.20">
    <property type="entry name" value="MFS general substrate transporter like domains"/>
    <property type="match status" value="2"/>
</dbReference>
<evidence type="ECO:0000256" key="2">
    <source>
        <dbReference type="ARBA" id="ARBA00022692"/>
    </source>
</evidence>
<gene>
    <name evidence="7" type="primary">uhpC</name>
    <name evidence="7" type="ORF">NCTC7812_00717</name>
</gene>
<dbReference type="InterPro" id="IPR000849">
    <property type="entry name" value="Sugar_P_transporter"/>
</dbReference>
<feature type="transmembrane region" description="Helical" evidence="5">
    <location>
        <begin position="251"/>
        <end position="269"/>
    </location>
</feature>
<sequence length="451" mass="49432">MWKFIANFYKVSQARPCNGETLPEQKRRLKHLQWSTFLAATLGYGIYYVCRLSLNVVKKPIVEEGVFSETELGIIGSVLFFTYAVGKFTNGFLADRSNINRFMSTGLLVTALVNLCLGFVNSFILFAVLWGISGWFQSIGAASCVVGLSRWFTDKQRGSFYGFWSASHNIGEAMTFIVVASIVSAFGWRYGFLGAGLVGLTGALIVWRFFHDTPQSKGLPAVNEPKKEKEMSASQSEEFNRAQKEVLRNPAIWILALSSAFMYISRYAVNSWGVFYLEAQKGYSTLDASFIISISSVCGIVGTVFSGVISDRLFGGRRNVPALIFGLLNVAALCLFLLVPGVHFWLDAVAMVLFGLGIGVLICFLGGLMAVDIAPRNASGAALGVVGIASYIGAGLQDVMSGVLIEGNKSMIDRVEVYDFTYINWFWIGSALLSVLLALFVWNARNARNKS</sequence>
<dbReference type="GO" id="GO:0005886">
    <property type="term" value="C:plasma membrane"/>
    <property type="evidence" value="ECO:0007669"/>
    <property type="project" value="TreeGrafter"/>
</dbReference>
<dbReference type="Pfam" id="PF07690">
    <property type="entry name" value="MFS_1"/>
    <property type="match status" value="1"/>
</dbReference>
<dbReference type="PROSITE" id="PS50850">
    <property type="entry name" value="MFS"/>
    <property type="match status" value="1"/>
</dbReference>
<dbReference type="PANTHER" id="PTHR43826:SF7">
    <property type="entry name" value="PROTEIN UHPC, PUTATIVE-RELATED"/>
    <property type="match status" value="1"/>
</dbReference>
<feature type="transmembrane region" description="Helical" evidence="5">
    <location>
        <begin position="34"/>
        <end position="54"/>
    </location>
</feature>
<feature type="transmembrane region" description="Helical" evidence="5">
    <location>
        <begin position="289"/>
        <end position="310"/>
    </location>
</feature>
<dbReference type="GO" id="GO:0035435">
    <property type="term" value="P:phosphate ion transmembrane transport"/>
    <property type="evidence" value="ECO:0007669"/>
    <property type="project" value="TreeGrafter"/>
</dbReference>
<feature type="transmembrane region" description="Helical" evidence="5">
    <location>
        <begin position="383"/>
        <end position="405"/>
    </location>
</feature>
<dbReference type="PIRSF" id="PIRSF002808">
    <property type="entry name" value="Hexose_phosphate_transp"/>
    <property type="match status" value="1"/>
</dbReference>
<evidence type="ECO:0000313" key="8">
    <source>
        <dbReference type="Proteomes" id="UP000396835"/>
    </source>
</evidence>
<dbReference type="InterPro" id="IPR036259">
    <property type="entry name" value="MFS_trans_sf"/>
</dbReference>
<dbReference type="InterPro" id="IPR011701">
    <property type="entry name" value="MFS"/>
</dbReference>
<feature type="transmembrane region" description="Helical" evidence="5">
    <location>
        <begin position="160"/>
        <end position="184"/>
    </location>
</feature>
<dbReference type="CDD" id="cd17312">
    <property type="entry name" value="MFS_OPA_SLC37"/>
    <property type="match status" value="1"/>
</dbReference>
<feature type="transmembrane region" description="Helical" evidence="5">
    <location>
        <begin position="106"/>
        <end position="129"/>
    </location>
</feature>
<dbReference type="GO" id="GO:0012505">
    <property type="term" value="C:endomembrane system"/>
    <property type="evidence" value="ECO:0007669"/>
    <property type="project" value="UniProtKB-SubCell"/>
</dbReference>
<dbReference type="InterPro" id="IPR051337">
    <property type="entry name" value="OPA_Antiporter"/>
</dbReference>
<evidence type="ECO:0000259" key="6">
    <source>
        <dbReference type="PROSITE" id="PS50850"/>
    </source>
</evidence>
<reference evidence="7 8" key="1">
    <citation type="submission" date="2019-02" db="EMBL/GenBank/DDBJ databases">
        <authorList>
            <consortium name="Pathogen Informatics"/>
        </authorList>
    </citation>
    <scope>NUCLEOTIDE SEQUENCE [LARGE SCALE GENOMIC DNA]</scope>
    <source>
        <strain evidence="7 8">3012STDY7078512</strain>
    </source>
</reference>
<name>A0A449I1B2_9BACE</name>
<evidence type="ECO:0000256" key="1">
    <source>
        <dbReference type="ARBA" id="ARBA00004127"/>
    </source>
</evidence>
<dbReference type="PANTHER" id="PTHR43826">
    <property type="entry name" value="GLUCOSE-6-PHOSPHATE EXCHANGER SLC37A4"/>
    <property type="match status" value="1"/>
</dbReference>